<accession>A0A640WIX8</accession>
<proteinExistence type="predicted"/>
<sequence length="92" mass="10728">MKSTPFITESLLQRCRREQANQFQRARQSYDPASLDDRKELSLLVEEAIREGENYTSIARGHQHIGLTESDLLDLIGPENAIRERIERFQQI</sequence>
<evidence type="ECO:0000313" key="2">
    <source>
        <dbReference type="Proteomes" id="UP000466024"/>
    </source>
</evidence>
<dbReference type="EMBL" id="VTPX01000001">
    <property type="protein sequence ID" value="KAA0020501.1"/>
    <property type="molecule type" value="Genomic_DNA"/>
</dbReference>
<dbReference type="RefSeq" id="WP_110598502.1">
    <property type="nucleotide sequence ID" value="NZ_VTPX01000001.1"/>
</dbReference>
<comment type="caution">
    <text evidence="1">The sequence shown here is derived from an EMBL/GenBank/DDBJ whole genome shotgun (WGS) entry which is preliminary data.</text>
</comment>
<gene>
    <name evidence="1" type="ORF">F0A16_01500</name>
</gene>
<dbReference type="Proteomes" id="UP000466024">
    <property type="component" value="Unassembled WGS sequence"/>
</dbReference>
<reference evidence="1 2" key="1">
    <citation type="submission" date="2019-08" db="EMBL/GenBank/DDBJ databases">
        <title>Bioinformatics analysis of the strain L3 and L5.</title>
        <authorList>
            <person name="Li X."/>
        </authorList>
    </citation>
    <scope>NUCLEOTIDE SEQUENCE [LARGE SCALE GENOMIC DNA]</scope>
    <source>
        <strain evidence="1 2">L3</strain>
    </source>
</reference>
<name>A0A640WIX8_9GAMM</name>
<dbReference type="AlphaFoldDB" id="A0A640WIX8"/>
<keyword evidence="2" id="KW-1185">Reference proteome</keyword>
<organism evidence="1 2">
    <name type="scientific">Salinicola corii</name>
    <dbReference type="NCBI Taxonomy" id="2606937"/>
    <lineage>
        <taxon>Bacteria</taxon>
        <taxon>Pseudomonadati</taxon>
        <taxon>Pseudomonadota</taxon>
        <taxon>Gammaproteobacteria</taxon>
        <taxon>Oceanospirillales</taxon>
        <taxon>Halomonadaceae</taxon>
        <taxon>Salinicola</taxon>
    </lineage>
</organism>
<evidence type="ECO:0000313" key="1">
    <source>
        <dbReference type="EMBL" id="KAA0020501.1"/>
    </source>
</evidence>
<protein>
    <submittedName>
        <fullName evidence="1">Uncharacterized protein</fullName>
    </submittedName>
</protein>